<reference evidence="2 3" key="1">
    <citation type="submission" date="2019-07" db="EMBL/GenBank/DDBJ databases">
        <title>Rhodococcus cavernicolus sp. nov., isolated from a cave.</title>
        <authorList>
            <person name="Lee S.D."/>
        </authorList>
    </citation>
    <scope>NUCLEOTIDE SEQUENCE [LARGE SCALE GENOMIC DNA]</scope>
    <source>
        <strain evidence="2 3">C1-24</strain>
    </source>
</reference>
<organism evidence="2 3">
    <name type="scientific">Antrihabitans cavernicola</name>
    <dbReference type="NCBI Taxonomy" id="2495913"/>
    <lineage>
        <taxon>Bacteria</taxon>
        <taxon>Bacillati</taxon>
        <taxon>Actinomycetota</taxon>
        <taxon>Actinomycetes</taxon>
        <taxon>Mycobacteriales</taxon>
        <taxon>Nocardiaceae</taxon>
        <taxon>Antrihabitans</taxon>
    </lineage>
</organism>
<comment type="caution">
    <text evidence="2">The sequence shown here is derived from an EMBL/GenBank/DDBJ whole genome shotgun (WGS) entry which is preliminary data.</text>
</comment>
<evidence type="ECO:0000259" key="1">
    <source>
        <dbReference type="Pfam" id="PF00934"/>
    </source>
</evidence>
<protein>
    <submittedName>
        <fullName evidence="2">PE family protein</fullName>
    </submittedName>
</protein>
<sequence>MDAAGTTSLSVLKSVEDSLEQLRVEGLLPEEEFVRLRSAIASWLFYLVANDGDAMADHAQPAITGIVPAGADEVSVRAAAQMNATAEDFLTKFRAGMHQFRRHASHIDRIGAVDEPRRHIPGTEEGNNH</sequence>
<dbReference type="AlphaFoldDB" id="A0A5A7S4Z6"/>
<dbReference type="OrthoDB" id="4636567at2"/>
<dbReference type="InterPro" id="IPR000084">
    <property type="entry name" value="PE-PGRS_N"/>
</dbReference>
<accession>A0A5A7S4Z6</accession>
<dbReference type="Gene3D" id="1.10.287.850">
    <property type="entry name" value="HP0062-like domain"/>
    <property type="match status" value="1"/>
</dbReference>
<keyword evidence="3" id="KW-1185">Reference proteome</keyword>
<name>A0A5A7S4Z6_9NOCA</name>
<proteinExistence type="predicted"/>
<dbReference type="RefSeq" id="WP_149433167.1">
    <property type="nucleotide sequence ID" value="NZ_VLNY01000026.1"/>
</dbReference>
<dbReference type="InterPro" id="IPR038332">
    <property type="entry name" value="PPE_sf"/>
</dbReference>
<dbReference type="SUPFAM" id="SSF140459">
    <property type="entry name" value="PE/PPE dimer-like"/>
    <property type="match status" value="1"/>
</dbReference>
<evidence type="ECO:0000313" key="2">
    <source>
        <dbReference type="EMBL" id="KAA0016542.1"/>
    </source>
</evidence>
<gene>
    <name evidence="2" type="ORF">FOY51_25940</name>
</gene>
<dbReference type="Proteomes" id="UP000322244">
    <property type="component" value="Unassembled WGS sequence"/>
</dbReference>
<evidence type="ECO:0000313" key="3">
    <source>
        <dbReference type="Proteomes" id="UP000322244"/>
    </source>
</evidence>
<dbReference type="Pfam" id="PF00934">
    <property type="entry name" value="PE"/>
    <property type="match status" value="1"/>
</dbReference>
<feature type="domain" description="PE" evidence="1">
    <location>
        <begin position="55"/>
        <end position="93"/>
    </location>
</feature>
<dbReference type="EMBL" id="VLNY01000026">
    <property type="protein sequence ID" value="KAA0016542.1"/>
    <property type="molecule type" value="Genomic_DNA"/>
</dbReference>